<keyword evidence="1" id="KW-1133">Transmembrane helix</keyword>
<gene>
    <name evidence="2" type="ORF">NCTC13032_00704</name>
</gene>
<keyword evidence="1" id="KW-0472">Membrane</keyword>
<evidence type="ECO:0000313" key="2">
    <source>
        <dbReference type="EMBL" id="VTP63127.1"/>
    </source>
</evidence>
<feature type="transmembrane region" description="Helical" evidence="1">
    <location>
        <begin position="6"/>
        <end position="27"/>
    </location>
</feature>
<dbReference type="Proteomes" id="UP000310719">
    <property type="component" value="Chromosome"/>
</dbReference>
<protein>
    <submittedName>
        <fullName evidence="2">Uncharacterized protein</fullName>
    </submittedName>
</protein>
<evidence type="ECO:0000313" key="3">
    <source>
        <dbReference type="Proteomes" id="UP000310719"/>
    </source>
</evidence>
<dbReference type="AlphaFoldDB" id="A0A4U9HGT9"/>
<sequence>MGGSDLFLHTFNFTFTFTFTLTLTLSLKGRGDSLVRSFASGSCRERVGVRGQPGAVFPPRPFGERAGVEGTGFPLKFNNL</sequence>
<name>A0A4U9HGT9_9ENTR</name>
<dbReference type="EMBL" id="LR590464">
    <property type="protein sequence ID" value="VTP63127.1"/>
    <property type="molecule type" value="Genomic_DNA"/>
</dbReference>
<accession>A0A4U9HGT9</accession>
<reference evidence="2 3" key="1">
    <citation type="submission" date="2019-05" db="EMBL/GenBank/DDBJ databases">
        <authorList>
            <consortium name="Pathogen Informatics"/>
        </authorList>
    </citation>
    <scope>NUCLEOTIDE SEQUENCE [LARGE SCALE GENOMIC DNA]</scope>
    <source>
        <strain evidence="2 3">NCTC13032</strain>
    </source>
</reference>
<proteinExistence type="predicted"/>
<evidence type="ECO:0000256" key="1">
    <source>
        <dbReference type="SAM" id="Phobius"/>
    </source>
</evidence>
<keyword evidence="1" id="KW-0812">Transmembrane</keyword>
<organism evidence="2 3">
    <name type="scientific">Leclercia adecarboxylata</name>
    <dbReference type="NCBI Taxonomy" id="83655"/>
    <lineage>
        <taxon>Bacteria</taxon>
        <taxon>Pseudomonadati</taxon>
        <taxon>Pseudomonadota</taxon>
        <taxon>Gammaproteobacteria</taxon>
        <taxon>Enterobacterales</taxon>
        <taxon>Enterobacteriaceae</taxon>
        <taxon>Leclercia</taxon>
    </lineage>
</organism>